<protein>
    <submittedName>
        <fullName evidence="2">Peptidoglycan/LPS O-acetylase OafA/YrhL</fullName>
    </submittedName>
</protein>
<feature type="transmembrane region" description="Helical" evidence="1">
    <location>
        <begin position="63"/>
        <end position="82"/>
    </location>
</feature>
<keyword evidence="3" id="KW-1185">Reference proteome</keyword>
<evidence type="ECO:0000256" key="1">
    <source>
        <dbReference type="SAM" id="Phobius"/>
    </source>
</evidence>
<name>A0A7W9HU48_9PSEU</name>
<evidence type="ECO:0000313" key="2">
    <source>
        <dbReference type="EMBL" id="MBB5808560.1"/>
    </source>
</evidence>
<dbReference type="AlphaFoldDB" id="A0A7W9HU48"/>
<feature type="transmembrane region" description="Helical" evidence="1">
    <location>
        <begin position="120"/>
        <end position="140"/>
    </location>
</feature>
<keyword evidence="1" id="KW-0472">Membrane</keyword>
<dbReference type="EMBL" id="JACHMO010000001">
    <property type="protein sequence ID" value="MBB5808560.1"/>
    <property type="molecule type" value="Genomic_DNA"/>
</dbReference>
<feature type="transmembrane region" description="Helical" evidence="1">
    <location>
        <begin position="23"/>
        <end position="43"/>
    </location>
</feature>
<keyword evidence="1" id="KW-0812">Transmembrane</keyword>
<keyword evidence="1" id="KW-1133">Transmembrane helix</keyword>
<gene>
    <name evidence="2" type="ORF">F4560_008328</name>
</gene>
<accession>A0A7W9HU48</accession>
<sequence length="150" mass="15435">MAGLREEIDSVGRSAAKRIDPGAGALTIAVAALAILVSLILPWADGATGLTVLFGDADSLPKIFSYVAVVGGVLLPALTLALRRWVLAWICALASFVGAFTGVVSIWTTQTTTGHHPGPGPGFGLVLAVVAVVVLLVKWLKLAASRPPMQ</sequence>
<proteinExistence type="predicted"/>
<comment type="caution">
    <text evidence="2">The sequence shown here is derived from an EMBL/GenBank/DDBJ whole genome shotgun (WGS) entry which is preliminary data.</text>
</comment>
<dbReference type="Proteomes" id="UP000552097">
    <property type="component" value="Unassembled WGS sequence"/>
</dbReference>
<feature type="transmembrane region" description="Helical" evidence="1">
    <location>
        <begin position="87"/>
        <end position="108"/>
    </location>
</feature>
<evidence type="ECO:0000313" key="3">
    <source>
        <dbReference type="Proteomes" id="UP000552097"/>
    </source>
</evidence>
<organism evidence="2 3">
    <name type="scientific">Saccharothrix ecbatanensis</name>
    <dbReference type="NCBI Taxonomy" id="1105145"/>
    <lineage>
        <taxon>Bacteria</taxon>
        <taxon>Bacillati</taxon>
        <taxon>Actinomycetota</taxon>
        <taxon>Actinomycetes</taxon>
        <taxon>Pseudonocardiales</taxon>
        <taxon>Pseudonocardiaceae</taxon>
        <taxon>Saccharothrix</taxon>
    </lineage>
</organism>
<reference evidence="2 3" key="1">
    <citation type="submission" date="2020-08" db="EMBL/GenBank/DDBJ databases">
        <title>Sequencing the genomes of 1000 actinobacteria strains.</title>
        <authorList>
            <person name="Klenk H.-P."/>
        </authorList>
    </citation>
    <scope>NUCLEOTIDE SEQUENCE [LARGE SCALE GENOMIC DNA]</scope>
    <source>
        <strain evidence="2 3">DSM 45486</strain>
    </source>
</reference>